<feature type="signal peptide" evidence="2">
    <location>
        <begin position="1"/>
        <end position="18"/>
    </location>
</feature>
<comment type="caution">
    <text evidence="3">The sequence shown here is derived from an EMBL/GenBank/DDBJ whole genome shotgun (WGS) entry which is preliminary data.</text>
</comment>
<keyword evidence="4" id="KW-1185">Reference proteome</keyword>
<gene>
    <name evidence="3" type="ORF">IF1G_06152</name>
</gene>
<dbReference type="STRING" id="43265.A0A545V0B4"/>
<feature type="chain" id="PRO_5021878730" evidence="2">
    <location>
        <begin position="19"/>
        <end position="290"/>
    </location>
</feature>
<feature type="region of interest" description="Disordered" evidence="1">
    <location>
        <begin position="50"/>
        <end position="69"/>
    </location>
</feature>
<dbReference type="OrthoDB" id="5146260at2759"/>
<dbReference type="Proteomes" id="UP000315783">
    <property type="component" value="Unassembled WGS sequence"/>
</dbReference>
<dbReference type="EMBL" id="SPUK01000008">
    <property type="protein sequence ID" value="TQV95165.1"/>
    <property type="molecule type" value="Genomic_DNA"/>
</dbReference>
<reference evidence="3 4" key="1">
    <citation type="journal article" date="2019" name="Appl. Microbiol. Biotechnol.">
        <title>Genome sequence of Isaria javanica and comparative genome analysis insights into family S53 peptidase evolution in fungal entomopathogens.</title>
        <authorList>
            <person name="Lin R."/>
            <person name="Zhang X."/>
            <person name="Xin B."/>
            <person name="Zou M."/>
            <person name="Gao Y."/>
            <person name="Qin F."/>
            <person name="Hu Q."/>
            <person name="Xie B."/>
            <person name="Cheng X."/>
        </authorList>
    </citation>
    <scope>NUCLEOTIDE SEQUENCE [LARGE SCALE GENOMIC DNA]</scope>
    <source>
        <strain evidence="3 4">IJ1G</strain>
    </source>
</reference>
<evidence type="ECO:0000256" key="2">
    <source>
        <dbReference type="SAM" id="SignalP"/>
    </source>
</evidence>
<organism evidence="3 4">
    <name type="scientific">Cordyceps javanica</name>
    <dbReference type="NCBI Taxonomy" id="43265"/>
    <lineage>
        <taxon>Eukaryota</taxon>
        <taxon>Fungi</taxon>
        <taxon>Dikarya</taxon>
        <taxon>Ascomycota</taxon>
        <taxon>Pezizomycotina</taxon>
        <taxon>Sordariomycetes</taxon>
        <taxon>Hypocreomycetidae</taxon>
        <taxon>Hypocreales</taxon>
        <taxon>Cordycipitaceae</taxon>
        <taxon>Cordyceps</taxon>
    </lineage>
</organism>
<evidence type="ECO:0000313" key="3">
    <source>
        <dbReference type="EMBL" id="TQV95165.1"/>
    </source>
</evidence>
<evidence type="ECO:0000256" key="1">
    <source>
        <dbReference type="SAM" id="MobiDB-lite"/>
    </source>
</evidence>
<proteinExistence type="predicted"/>
<sequence length="290" mass="31298">MRTSTVASALACATCVGAFVTIPDNLADGVYQVEQRPGSQDGPIIKRMTDDTPPAGLAGRGSFLPPGPPPPCPGPGCERRRRAEDRIPVQLADTLPLPASRAFCRNETRTMTLEDLHGAANRLFYTPLFWIPPRSARFALHNGAVAYVCNLGDWATGSLVEYMEAMRILDERCDIQHDDDDGGGGTVRAAKLAVAEWEQFLGREAAGFPICQWETQPGGIENELMTKQAEGCKTYIGVGIHRLLGGSKGEGEGEGEGETECNENVTGPGLWERLAAMFPWHNRLETATSG</sequence>
<keyword evidence="2" id="KW-0732">Signal</keyword>
<evidence type="ECO:0000313" key="4">
    <source>
        <dbReference type="Proteomes" id="UP000315783"/>
    </source>
</evidence>
<name>A0A545V0B4_9HYPO</name>
<accession>A0A545V0B4</accession>
<dbReference type="AlphaFoldDB" id="A0A545V0B4"/>
<protein>
    <submittedName>
        <fullName evidence="3">Uncharacterized protein</fullName>
    </submittedName>
</protein>